<dbReference type="AlphaFoldDB" id="A0A377GCY0"/>
<organism evidence="3 4">
    <name type="scientific">Fluoribacter dumoffii</name>
    <dbReference type="NCBI Taxonomy" id="463"/>
    <lineage>
        <taxon>Bacteria</taxon>
        <taxon>Pseudomonadati</taxon>
        <taxon>Pseudomonadota</taxon>
        <taxon>Gammaproteobacteria</taxon>
        <taxon>Legionellales</taxon>
        <taxon>Legionellaceae</taxon>
        <taxon>Fluoribacter</taxon>
    </lineage>
</organism>
<keyword evidence="3" id="KW-0808">Transferase</keyword>
<evidence type="ECO:0000313" key="4">
    <source>
        <dbReference type="Proteomes" id="UP000254554"/>
    </source>
</evidence>
<dbReference type="Pfam" id="PF10620">
    <property type="entry name" value="MdcG"/>
    <property type="match status" value="1"/>
</dbReference>
<dbReference type="InterPro" id="IPR048903">
    <property type="entry name" value="MdcG_N"/>
</dbReference>
<gene>
    <name evidence="3" type="ORF">NCTC11370_02448</name>
</gene>
<dbReference type="EMBL" id="UGGT01000001">
    <property type="protein sequence ID" value="STO22361.1"/>
    <property type="molecule type" value="Genomic_DNA"/>
</dbReference>
<dbReference type="InterPro" id="IPR049180">
    <property type="entry name" value="MdcG_C"/>
</dbReference>
<protein>
    <submittedName>
        <fullName evidence="3">Phosphoribosyl-dephospho-CoA transferase</fullName>
    </submittedName>
</protein>
<feature type="domain" description="Phosphoribosyl-dephospho-CoA transferase MdcG C-terminal" evidence="1">
    <location>
        <begin position="112"/>
        <end position="204"/>
    </location>
</feature>
<keyword evidence="4" id="KW-1185">Reference proteome</keyword>
<dbReference type="Pfam" id="PF20866">
    <property type="entry name" value="MdcG_N"/>
    <property type="match status" value="1"/>
</dbReference>
<dbReference type="RefSeq" id="WP_010654470.1">
    <property type="nucleotide sequence ID" value="NZ_UGGT01000001.1"/>
</dbReference>
<feature type="domain" description="Phosphoribosyl-dephospho-CoA transferase MdcG N-terminal" evidence="2">
    <location>
        <begin position="4"/>
        <end position="85"/>
    </location>
</feature>
<dbReference type="GO" id="GO:0016740">
    <property type="term" value="F:transferase activity"/>
    <property type="evidence" value="ECO:0007669"/>
    <property type="project" value="UniProtKB-KW"/>
</dbReference>
<evidence type="ECO:0000259" key="2">
    <source>
        <dbReference type="Pfam" id="PF20866"/>
    </source>
</evidence>
<evidence type="ECO:0000313" key="3">
    <source>
        <dbReference type="EMBL" id="STO22361.1"/>
    </source>
</evidence>
<sequence length="214" mass="24650">MNPQRHHLIYLNPDAEITINSCHADQRLIKNEVLYWLNKGLPCIYATQIPLQKKLNLGLTLLLQNKKQRVGLQVDPLFVQKQTPPPQLHRMQDFFSCHYGINDLKSFMPPVANIAVYGSFLFHFLSGCSFVTPDSDLDLLIHYQGQSWVDLHNTIDELTHKFNRPIDGEVRFSLFGDIPIKELLDVAAEKVLCKSKEKVELLAKAELYEHYPLL</sequence>
<proteinExistence type="predicted"/>
<reference evidence="3 4" key="1">
    <citation type="submission" date="2018-06" db="EMBL/GenBank/DDBJ databases">
        <authorList>
            <consortium name="Pathogen Informatics"/>
            <person name="Doyle S."/>
        </authorList>
    </citation>
    <scope>NUCLEOTIDE SEQUENCE [LARGE SCALE GENOMIC DNA]</scope>
    <source>
        <strain evidence="3 4">NCTC11370</strain>
    </source>
</reference>
<dbReference type="GeneID" id="93293215"/>
<dbReference type="OrthoDB" id="5498803at2"/>
<name>A0A377GCY0_9GAMM</name>
<accession>A0A377GCY0</accession>
<evidence type="ECO:0000259" key="1">
    <source>
        <dbReference type="Pfam" id="PF10620"/>
    </source>
</evidence>
<dbReference type="Proteomes" id="UP000254554">
    <property type="component" value="Unassembled WGS sequence"/>
</dbReference>
<dbReference type="STRING" id="1094715.GCA_000236165_02292"/>